<sequence>MWLIFYRDRTLKSQDSVTQSKREVTAYEGEDVSIFWYIKSTNDYPEYVLRKDVIGPGDIDDRFKGRFDAHLNSITKSVPLMIQRVHLSDFAVYYCALKPTVTTGCTVQPAYKNYLIVKNTLDLVKDNTKKKPCVVLYFFVQSSLKCKSYLLLVTYNLMLIALAYISSTIPWGIHRSCRG</sequence>
<reference evidence="5" key="3">
    <citation type="submission" date="2025-09" db="UniProtKB">
        <authorList>
            <consortium name="Ensembl"/>
        </authorList>
    </citation>
    <scope>IDENTIFICATION</scope>
</reference>
<dbReference type="PANTHER" id="PTHR19367:SF18">
    <property type="entry name" value="T CELL RECEPTOR ALPHA VARIABLE 16"/>
    <property type="match status" value="1"/>
</dbReference>
<evidence type="ECO:0000256" key="2">
    <source>
        <dbReference type="ARBA" id="ARBA00023130"/>
    </source>
</evidence>
<name>A0A4W5KJZ0_9TELE</name>
<keyword evidence="4" id="KW-1133">Transmembrane helix</keyword>
<dbReference type="SUPFAM" id="SSF48726">
    <property type="entry name" value="Immunoglobulin"/>
    <property type="match status" value="1"/>
</dbReference>
<dbReference type="Gene3D" id="2.60.40.10">
    <property type="entry name" value="Immunoglobulins"/>
    <property type="match status" value="1"/>
</dbReference>
<dbReference type="STRING" id="62062.ENSHHUP00000010720"/>
<organism evidence="5 6">
    <name type="scientific">Hucho hucho</name>
    <name type="common">huchen</name>
    <dbReference type="NCBI Taxonomy" id="62062"/>
    <lineage>
        <taxon>Eukaryota</taxon>
        <taxon>Metazoa</taxon>
        <taxon>Chordata</taxon>
        <taxon>Craniata</taxon>
        <taxon>Vertebrata</taxon>
        <taxon>Euteleostomi</taxon>
        <taxon>Actinopterygii</taxon>
        <taxon>Neopterygii</taxon>
        <taxon>Teleostei</taxon>
        <taxon>Protacanthopterygii</taxon>
        <taxon>Salmoniformes</taxon>
        <taxon>Salmonidae</taxon>
        <taxon>Salmoninae</taxon>
        <taxon>Hucho</taxon>
    </lineage>
</organism>
<dbReference type="PANTHER" id="PTHR19367">
    <property type="entry name" value="T-CELL RECEPTOR ALPHA CHAIN V REGION"/>
    <property type="match status" value="1"/>
</dbReference>
<keyword evidence="3" id="KW-0393">Immunoglobulin domain</keyword>
<dbReference type="GO" id="GO:0002250">
    <property type="term" value="P:adaptive immune response"/>
    <property type="evidence" value="ECO:0007669"/>
    <property type="project" value="UniProtKB-KW"/>
</dbReference>
<reference evidence="5" key="2">
    <citation type="submission" date="2025-08" db="UniProtKB">
        <authorList>
            <consortium name="Ensembl"/>
        </authorList>
    </citation>
    <scope>IDENTIFICATION</scope>
</reference>
<evidence type="ECO:0008006" key="7">
    <source>
        <dbReference type="Google" id="ProtNLM"/>
    </source>
</evidence>
<keyword evidence="2" id="KW-0391">Immunity</keyword>
<evidence type="ECO:0000313" key="5">
    <source>
        <dbReference type="Ensembl" id="ENSHHUP00000010720.1"/>
    </source>
</evidence>
<dbReference type="InterPro" id="IPR013783">
    <property type="entry name" value="Ig-like_fold"/>
</dbReference>
<dbReference type="InterPro" id="IPR036179">
    <property type="entry name" value="Ig-like_dom_sf"/>
</dbReference>
<keyword evidence="6" id="KW-1185">Reference proteome</keyword>
<evidence type="ECO:0000256" key="1">
    <source>
        <dbReference type="ARBA" id="ARBA00022729"/>
    </source>
</evidence>
<reference evidence="6" key="1">
    <citation type="submission" date="2018-06" db="EMBL/GenBank/DDBJ databases">
        <title>Genome assembly of Danube salmon.</title>
        <authorList>
            <person name="Macqueen D.J."/>
            <person name="Gundappa M.K."/>
        </authorList>
    </citation>
    <scope>NUCLEOTIDE SEQUENCE [LARGE SCALE GENOMIC DNA]</scope>
</reference>
<feature type="transmembrane region" description="Helical" evidence="4">
    <location>
        <begin position="149"/>
        <end position="173"/>
    </location>
</feature>
<dbReference type="GeneTree" id="ENSGT01110000268312"/>
<proteinExistence type="predicted"/>
<keyword evidence="4" id="KW-0472">Membrane</keyword>
<dbReference type="AlphaFoldDB" id="A0A4W5KJZ0"/>
<evidence type="ECO:0000256" key="3">
    <source>
        <dbReference type="ARBA" id="ARBA00023319"/>
    </source>
</evidence>
<evidence type="ECO:0000313" key="6">
    <source>
        <dbReference type="Proteomes" id="UP000314982"/>
    </source>
</evidence>
<dbReference type="Proteomes" id="UP000314982">
    <property type="component" value="Unassembled WGS sequence"/>
</dbReference>
<dbReference type="Ensembl" id="ENSHHUT00000011058.1">
    <property type="protein sequence ID" value="ENSHHUP00000010720.1"/>
    <property type="gene ID" value="ENSHHUG00000006547.1"/>
</dbReference>
<protein>
    <recommendedName>
        <fullName evidence="7">Immunoglobulin V-set domain-containing protein</fullName>
    </recommendedName>
</protein>
<evidence type="ECO:0000256" key="4">
    <source>
        <dbReference type="SAM" id="Phobius"/>
    </source>
</evidence>
<keyword evidence="2" id="KW-1064">Adaptive immunity</keyword>
<dbReference type="InterPro" id="IPR051287">
    <property type="entry name" value="TCR_variable_region"/>
</dbReference>
<accession>A0A4W5KJZ0</accession>
<keyword evidence="1" id="KW-0732">Signal</keyword>
<keyword evidence="4" id="KW-0812">Transmembrane</keyword>